<keyword evidence="2" id="KW-1185">Reference proteome</keyword>
<gene>
    <name evidence="1" type="ORF">FPE01S_05_01750</name>
</gene>
<evidence type="ECO:0000313" key="1">
    <source>
        <dbReference type="EMBL" id="GAO45480.1"/>
    </source>
</evidence>
<proteinExistence type="predicted"/>
<sequence>MVSHVIVYLILPGSENCMDSNNCYSMEKQHKTSVNTTGYDFDGIEHTLQAVQIGAFTMNRLSFERIISDISLPGYPVPAAYDLASVYPDSLVPPPWN</sequence>
<protein>
    <submittedName>
        <fullName evidence="1">Uncharacterized protein</fullName>
    </submittedName>
</protein>
<name>A0A0E9N7Y5_9BACT</name>
<evidence type="ECO:0000313" key="2">
    <source>
        <dbReference type="Proteomes" id="UP000033121"/>
    </source>
</evidence>
<comment type="caution">
    <text evidence="1">The sequence shown here is derived from an EMBL/GenBank/DDBJ whole genome shotgun (WGS) entry which is preliminary data.</text>
</comment>
<dbReference type="EMBL" id="BBWV01000005">
    <property type="protein sequence ID" value="GAO45480.1"/>
    <property type="molecule type" value="Genomic_DNA"/>
</dbReference>
<dbReference type="AlphaFoldDB" id="A0A0E9N7Y5"/>
<reference evidence="1 2" key="1">
    <citation type="submission" date="2015-04" db="EMBL/GenBank/DDBJ databases">
        <title>Whole genome shotgun sequence of Flavihumibacter petaseus NBRC 106054.</title>
        <authorList>
            <person name="Miyazawa S."/>
            <person name="Hosoyama A."/>
            <person name="Hashimoto M."/>
            <person name="Noguchi M."/>
            <person name="Tsuchikane K."/>
            <person name="Ohji S."/>
            <person name="Yamazoe A."/>
            <person name="Ichikawa N."/>
            <person name="Kimura A."/>
            <person name="Fujita N."/>
        </authorList>
    </citation>
    <scope>NUCLEOTIDE SEQUENCE [LARGE SCALE GENOMIC DNA]</scope>
    <source>
        <strain evidence="1 2">NBRC 106054</strain>
    </source>
</reference>
<dbReference type="Proteomes" id="UP000033121">
    <property type="component" value="Unassembled WGS sequence"/>
</dbReference>
<dbReference type="STRING" id="1220578.FPE01S_05_01750"/>
<accession>A0A0E9N7Y5</accession>
<organism evidence="1 2">
    <name type="scientific">Flavihumibacter petaseus NBRC 106054</name>
    <dbReference type="NCBI Taxonomy" id="1220578"/>
    <lineage>
        <taxon>Bacteria</taxon>
        <taxon>Pseudomonadati</taxon>
        <taxon>Bacteroidota</taxon>
        <taxon>Chitinophagia</taxon>
        <taxon>Chitinophagales</taxon>
        <taxon>Chitinophagaceae</taxon>
        <taxon>Flavihumibacter</taxon>
    </lineage>
</organism>